<accession>A0AAD1Y1M7</accession>
<dbReference type="EMBL" id="CAMPGE010025165">
    <property type="protein sequence ID" value="CAI2382947.1"/>
    <property type="molecule type" value="Genomic_DNA"/>
</dbReference>
<dbReference type="AlphaFoldDB" id="A0AAD1Y1M7"/>
<name>A0AAD1Y1M7_EUPCR</name>
<protein>
    <submittedName>
        <fullName evidence="1">Uncharacterized protein</fullName>
    </submittedName>
</protein>
<gene>
    <name evidence="1" type="ORF">ECRASSUSDP1_LOCUS24437</name>
</gene>
<comment type="caution">
    <text evidence="1">The sequence shown here is derived from an EMBL/GenBank/DDBJ whole genome shotgun (WGS) entry which is preliminary data.</text>
</comment>
<reference evidence="1" key="1">
    <citation type="submission" date="2023-07" db="EMBL/GenBank/DDBJ databases">
        <authorList>
            <consortium name="AG Swart"/>
            <person name="Singh M."/>
            <person name="Singh A."/>
            <person name="Seah K."/>
            <person name="Emmerich C."/>
        </authorList>
    </citation>
    <scope>NUCLEOTIDE SEQUENCE</scope>
    <source>
        <strain evidence="1">DP1</strain>
    </source>
</reference>
<dbReference type="Proteomes" id="UP001295684">
    <property type="component" value="Unassembled WGS sequence"/>
</dbReference>
<keyword evidence="2" id="KW-1185">Reference proteome</keyword>
<sequence length="52" mass="6187">MFTGLSTEDRSIVCRFFATYPFLVREKATSVIRKIVKVLYFIKIIGYFWFQG</sequence>
<organism evidence="1 2">
    <name type="scientific">Euplotes crassus</name>
    <dbReference type="NCBI Taxonomy" id="5936"/>
    <lineage>
        <taxon>Eukaryota</taxon>
        <taxon>Sar</taxon>
        <taxon>Alveolata</taxon>
        <taxon>Ciliophora</taxon>
        <taxon>Intramacronucleata</taxon>
        <taxon>Spirotrichea</taxon>
        <taxon>Hypotrichia</taxon>
        <taxon>Euplotida</taxon>
        <taxon>Euplotidae</taxon>
        <taxon>Moneuplotes</taxon>
    </lineage>
</organism>
<proteinExistence type="predicted"/>
<evidence type="ECO:0000313" key="2">
    <source>
        <dbReference type="Proteomes" id="UP001295684"/>
    </source>
</evidence>
<evidence type="ECO:0000313" key="1">
    <source>
        <dbReference type="EMBL" id="CAI2382947.1"/>
    </source>
</evidence>